<dbReference type="OrthoDB" id="1302841at2759"/>
<feature type="compositionally biased region" description="Polar residues" evidence="1">
    <location>
        <begin position="220"/>
        <end position="232"/>
    </location>
</feature>
<proteinExistence type="predicted"/>
<dbReference type="Pfam" id="PF12776">
    <property type="entry name" value="Myb_DNA-bind_3"/>
    <property type="match status" value="1"/>
</dbReference>
<keyword evidence="4" id="KW-1185">Reference proteome</keyword>
<reference evidence="3" key="2">
    <citation type="submission" date="2020-08" db="EMBL/GenBank/DDBJ databases">
        <title>Plant Genome Project.</title>
        <authorList>
            <person name="Zhang R.-G."/>
        </authorList>
    </citation>
    <scope>NUCLEOTIDE SEQUENCE</scope>
    <source>
        <strain evidence="3">Huo1</strain>
        <tissue evidence="3">Leaf</tissue>
    </source>
</reference>
<feature type="region of interest" description="Disordered" evidence="1">
    <location>
        <begin position="215"/>
        <end position="246"/>
    </location>
</feature>
<organism evidence="3">
    <name type="scientific">Salvia splendens</name>
    <name type="common">Scarlet sage</name>
    <dbReference type="NCBI Taxonomy" id="180675"/>
    <lineage>
        <taxon>Eukaryota</taxon>
        <taxon>Viridiplantae</taxon>
        <taxon>Streptophyta</taxon>
        <taxon>Embryophyta</taxon>
        <taxon>Tracheophyta</taxon>
        <taxon>Spermatophyta</taxon>
        <taxon>Magnoliopsida</taxon>
        <taxon>eudicotyledons</taxon>
        <taxon>Gunneridae</taxon>
        <taxon>Pentapetalae</taxon>
        <taxon>asterids</taxon>
        <taxon>lamiids</taxon>
        <taxon>Lamiales</taxon>
        <taxon>Lamiaceae</taxon>
        <taxon>Nepetoideae</taxon>
        <taxon>Mentheae</taxon>
        <taxon>Salviinae</taxon>
        <taxon>Salvia</taxon>
        <taxon>Salvia subgen. Calosphace</taxon>
        <taxon>core Calosphace</taxon>
    </lineage>
</organism>
<dbReference type="PANTHER" id="PTHR46250:SF15">
    <property type="entry name" value="OS01G0523800 PROTEIN"/>
    <property type="match status" value="1"/>
</dbReference>
<evidence type="ECO:0000259" key="2">
    <source>
        <dbReference type="Pfam" id="PF12776"/>
    </source>
</evidence>
<feature type="region of interest" description="Disordered" evidence="1">
    <location>
        <begin position="1"/>
        <end position="30"/>
    </location>
</feature>
<name>A0A8X8WMX0_SALSN</name>
<sequence length="340" mass="38274">MSDPRRFVPSGDGSQNTQGGSQYRRGNACRPVVPRRSWSDREEAVLMVAMKDLVTHGWKSDNGFRGGYLNKVEEWMQKEFPRTDLKANPHIQSKLTAVKKSYNSLAKILDRSGVGFNVHGDFKIDCDDDQWDQIVKQDSNARGMRTRSWPYWEDWKVIFGKDRANGGHAEWVADAAANSSPDAPVTEIGESSDYHPSFEDFLGYDEQMQATFANPRVDDSSTQSGANATANAQVPPKNKRKRKVREDDSGIVELLRTLHSETSARLETLALRIGYEMDLGKARAEIFGHLGNIPELTENERYDLCDIIGKENSRLEIFRGLPDASKAGYAKRVLEKEGRT</sequence>
<evidence type="ECO:0000256" key="1">
    <source>
        <dbReference type="SAM" id="MobiDB-lite"/>
    </source>
</evidence>
<evidence type="ECO:0000313" key="4">
    <source>
        <dbReference type="Proteomes" id="UP000298416"/>
    </source>
</evidence>
<feature type="compositionally biased region" description="Polar residues" evidence="1">
    <location>
        <begin position="12"/>
        <end position="21"/>
    </location>
</feature>
<evidence type="ECO:0000313" key="3">
    <source>
        <dbReference type="EMBL" id="KAG6397415.1"/>
    </source>
</evidence>
<dbReference type="Proteomes" id="UP000298416">
    <property type="component" value="Unassembled WGS sequence"/>
</dbReference>
<dbReference type="AlphaFoldDB" id="A0A8X8WMX0"/>
<feature type="domain" description="Myb/SANT-like" evidence="2">
    <location>
        <begin position="37"/>
        <end position="133"/>
    </location>
</feature>
<comment type="caution">
    <text evidence="3">The sequence shown here is derived from an EMBL/GenBank/DDBJ whole genome shotgun (WGS) entry which is preliminary data.</text>
</comment>
<dbReference type="PANTHER" id="PTHR46250">
    <property type="entry name" value="MYB/SANT-LIKE DNA-BINDING DOMAIN PROTEIN-RELATED"/>
    <property type="match status" value="1"/>
</dbReference>
<accession>A0A8X8WMX0</accession>
<dbReference type="EMBL" id="PNBA02000016">
    <property type="protein sequence ID" value="KAG6397415.1"/>
    <property type="molecule type" value="Genomic_DNA"/>
</dbReference>
<protein>
    <recommendedName>
        <fullName evidence="2">Myb/SANT-like domain-containing protein</fullName>
    </recommendedName>
</protein>
<reference evidence="3" key="1">
    <citation type="submission" date="2018-01" db="EMBL/GenBank/DDBJ databases">
        <authorList>
            <person name="Mao J.F."/>
        </authorList>
    </citation>
    <scope>NUCLEOTIDE SEQUENCE</scope>
    <source>
        <strain evidence="3">Huo1</strain>
        <tissue evidence="3">Leaf</tissue>
    </source>
</reference>
<gene>
    <name evidence="3" type="ORF">SASPL_143582</name>
</gene>
<dbReference type="InterPro" id="IPR024752">
    <property type="entry name" value="Myb/SANT-like_dom"/>
</dbReference>